<proteinExistence type="inferred from homology"/>
<dbReference type="Pfam" id="PF00067">
    <property type="entry name" value="p450"/>
    <property type="match status" value="1"/>
</dbReference>
<dbReference type="EMBL" id="JBFMKM010000012">
    <property type="protein sequence ID" value="KAL1302570.1"/>
    <property type="molecule type" value="Genomic_DNA"/>
</dbReference>
<dbReference type="GeneID" id="95976653"/>
<keyword evidence="4" id="KW-0444">Lipid biosynthesis</keyword>
<name>A0ABR3P935_9PEZI</name>
<organism evidence="8 9">
    <name type="scientific">Neodothiora populina</name>
    <dbReference type="NCBI Taxonomy" id="2781224"/>
    <lineage>
        <taxon>Eukaryota</taxon>
        <taxon>Fungi</taxon>
        <taxon>Dikarya</taxon>
        <taxon>Ascomycota</taxon>
        <taxon>Pezizomycotina</taxon>
        <taxon>Dothideomycetes</taxon>
        <taxon>Dothideomycetidae</taxon>
        <taxon>Dothideales</taxon>
        <taxon>Dothioraceae</taxon>
        <taxon>Neodothiora</taxon>
    </lineage>
</organism>
<keyword evidence="9" id="KW-1185">Reference proteome</keyword>
<keyword evidence="5" id="KW-0479">Metal-binding</keyword>
<comment type="similarity">
    <text evidence="3">Belongs to the cytochrome P450 family.</text>
</comment>
<keyword evidence="7" id="KW-0472">Membrane</keyword>
<reference evidence="8 9" key="1">
    <citation type="submission" date="2024-07" db="EMBL/GenBank/DDBJ databases">
        <title>Draft sequence of the Neodothiora populina.</title>
        <authorList>
            <person name="Drown D.D."/>
            <person name="Schuette U.S."/>
            <person name="Buechlein A.B."/>
            <person name="Rusch D.R."/>
            <person name="Winton L.W."/>
            <person name="Adams G.A."/>
        </authorList>
    </citation>
    <scope>NUCLEOTIDE SEQUENCE [LARGE SCALE GENOMIC DNA]</scope>
    <source>
        <strain evidence="8 9">CPC 39397</strain>
    </source>
</reference>
<evidence type="ECO:0008006" key="10">
    <source>
        <dbReference type="Google" id="ProtNLM"/>
    </source>
</evidence>
<dbReference type="SUPFAM" id="SSF48264">
    <property type="entry name" value="Cytochrome P450"/>
    <property type="match status" value="1"/>
</dbReference>
<keyword evidence="6" id="KW-0408">Iron</keyword>
<keyword evidence="7" id="KW-0812">Transmembrane</keyword>
<dbReference type="CDD" id="cd11040">
    <property type="entry name" value="CYP7_CYP8-like"/>
    <property type="match status" value="1"/>
</dbReference>
<evidence type="ECO:0000256" key="7">
    <source>
        <dbReference type="SAM" id="Phobius"/>
    </source>
</evidence>
<dbReference type="Proteomes" id="UP001562354">
    <property type="component" value="Unassembled WGS sequence"/>
</dbReference>
<dbReference type="PRINTS" id="PR00465">
    <property type="entry name" value="EP450IV"/>
</dbReference>
<dbReference type="Gene3D" id="1.10.630.10">
    <property type="entry name" value="Cytochrome P450"/>
    <property type="match status" value="1"/>
</dbReference>
<keyword evidence="7" id="KW-1133">Transmembrane helix</keyword>
<sequence>MDINRAPTFTSSAQDGHWMPNTWTGSWTTIIFGILALSVATRLFSGILDHSQQNIDGDDGPKGVPRIPYWLPILGHVPNLIFTMVSFMNWARSTYKGGAFALNLGGTSHNFIFHPGLGTTVLNDRSGSADSDALFQRIVYTVFGFPRSELNKYDSALHDISACYKYLLSEPSLGNMVQKTVDVLKANIADFVTFAQSPVDQSLWERTSNADTIEVNGERVVEANLLPLARDFVTFAANPSLIGTDFMHNNPSFFSDLYAMDKGFFYLATGLPRWFPFPPLTAAHLARSRMFRALRAFETAMEASRNGQDPGSEWRNLEDVNPLIKERQEIYEKHGFSIEARASIELSLLWAMNANANPLIFWLLNHIYADKDLLEKLREEVKPYVRAVQPKQEFGIPEPPRLESIDQDGLVANCPLLKSSYIETLRVDTSIYSLKYMEKDFVLAGRDKSADKYLLKKGTYTHVAHDLHHKDPAYFDDPETWRADRHVVYVEDREGEKWVSVNMGTVRPFGGGQSMCKGRAFAQKEVMVFAASIISFWDIEAVGGGPWKMPRHKSAVGTYTTSVDSTRVWIKRRALPQD</sequence>
<comment type="cofactor">
    <cofactor evidence="1">
        <name>heme</name>
        <dbReference type="ChEBI" id="CHEBI:30413"/>
    </cofactor>
</comment>
<dbReference type="InterPro" id="IPR002403">
    <property type="entry name" value="Cyt_P450_E_grp-IV"/>
</dbReference>
<dbReference type="InterPro" id="IPR001128">
    <property type="entry name" value="Cyt_P450"/>
</dbReference>
<evidence type="ECO:0000256" key="5">
    <source>
        <dbReference type="ARBA" id="ARBA00022723"/>
    </source>
</evidence>
<dbReference type="PANTHER" id="PTHR24306">
    <property type="match status" value="1"/>
</dbReference>
<gene>
    <name evidence="8" type="ORF">AAFC00_002951</name>
</gene>
<feature type="transmembrane region" description="Helical" evidence="7">
    <location>
        <begin position="69"/>
        <end position="91"/>
    </location>
</feature>
<comment type="subcellular location">
    <subcellularLocation>
        <location evidence="2">Endoplasmic reticulum membrane</location>
        <topology evidence="2">Single-pass membrane protein</topology>
    </subcellularLocation>
</comment>
<dbReference type="RefSeq" id="XP_069198846.1">
    <property type="nucleotide sequence ID" value="XM_069342341.1"/>
</dbReference>
<evidence type="ECO:0000256" key="1">
    <source>
        <dbReference type="ARBA" id="ARBA00001971"/>
    </source>
</evidence>
<keyword evidence="4" id="KW-0443">Lipid metabolism</keyword>
<accession>A0ABR3P935</accession>
<evidence type="ECO:0000256" key="6">
    <source>
        <dbReference type="ARBA" id="ARBA00023004"/>
    </source>
</evidence>
<evidence type="ECO:0000256" key="3">
    <source>
        <dbReference type="ARBA" id="ARBA00010617"/>
    </source>
</evidence>
<comment type="caution">
    <text evidence="8">The sequence shown here is derived from an EMBL/GenBank/DDBJ whole genome shotgun (WGS) entry which is preliminary data.</text>
</comment>
<evidence type="ECO:0000313" key="8">
    <source>
        <dbReference type="EMBL" id="KAL1302570.1"/>
    </source>
</evidence>
<evidence type="ECO:0000313" key="9">
    <source>
        <dbReference type="Proteomes" id="UP001562354"/>
    </source>
</evidence>
<feature type="transmembrane region" description="Helical" evidence="7">
    <location>
        <begin position="27"/>
        <end position="48"/>
    </location>
</feature>
<protein>
    <recommendedName>
        <fullName evidence="10">Cytochrome P450</fullName>
    </recommendedName>
</protein>
<dbReference type="InterPro" id="IPR036396">
    <property type="entry name" value="Cyt_P450_sf"/>
</dbReference>
<evidence type="ECO:0000256" key="4">
    <source>
        <dbReference type="ARBA" id="ARBA00022516"/>
    </source>
</evidence>
<evidence type="ECO:0000256" key="2">
    <source>
        <dbReference type="ARBA" id="ARBA00004389"/>
    </source>
</evidence>
<dbReference type="PANTHER" id="PTHR24306:SF7">
    <property type="entry name" value="AHBB"/>
    <property type="match status" value="1"/>
</dbReference>